<dbReference type="AlphaFoldDB" id="A0A6A6SEA3"/>
<evidence type="ECO:0000313" key="1">
    <source>
        <dbReference type="EMBL" id="KAF2645860.1"/>
    </source>
</evidence>
<accession>A0A6A6SEA3</accession>
<evidence type="ECO:0000313" key="2">
    <source>
        <dbReference type="Proteomes" id="UP000799753"/>
    </source>
</evidence>
<name>A0A6A6SEA3_9PLEO</name>
<sequence length="172" mass="18934">MTLRYGARYTSDNASFEPLPLYDVLSRQSKTCTPSLSGLSLLLIPCGGSTTHGGVSRGEAETNRMASEALRWYSLGKSTGTHVYVPRMGCGGVIKSTGACFQVCEALHLARILCPRPHFGYRKMRSMGNVPELLSGYRGRCGYGCQQAQNCLCDDLLTKMNNIERNINLLEW</sequence>
<dbReference type="EMBL" id="MU006777">
    <property type="protein sequence ID" value="KAF2645860.1"/>
    <property type="molecule type" value="Genomic_DNA"/>
</dbReference>
<gene>
    <name evidence="1" type="ORF">P280DRAFT_131065</name>
</gene>
<reference evidence="1" key="1">
    <citation type="journal article" date="2020" name="Stud. Mycol.">
        <title>101 Dothideomycetes genomes: a test case for predicting lifestyles and emergence of pathogens.</title>
        <authorList>
            <person name="Haridas S."/>
            <person name="Albert R."/>
            <person name="Binder M."/>
            <person name="Bloem J."/>
            <person name="Labutti K."/>
            <person name="Salamov A."/>
            <person name="Andreopoulos B."/>
            <person name="Baker S."/>
            <person name="Barry K."/>
            <person name="Bills G."/>
            <person name="Bluhm B."/>
            <person name="Cannon C."/>
            <person name="Castanera R."/>
            <person name="Culley D."/>
            <person name="Daum C."/>
            <person name="Ezra D."/>
            <person name="Gonzalez J."/>
            <person name="Henrissat B."/>
            <person name="Kuo A."/>
            <person name="Liang C."/>
            <person name="Lipzen A."/>
            <person name="Lutzoni F."/>
            <person name="Magnuson J."/>
            <person name="Mondo S."/>
            <person name="Nolan M."/>
            <person name="Ohm R."/>
            <person name="Pangilinan J."/>
            <person name="Park H.-J."/>
            <person name="Ramirez L."/>
            <person name="Alfaro M."/>
            <person name="Sun H."/>
            <person name="Tritt A."/>
            <person name="Yoshinaga Y."/>
            <person name="Zwiers L.-H."/>
            <person name="Turgeon B."/>
            <person name="Goodwin S."/>
            <person name="Spatafora J."/>
            <person name="Crous P."/>
            <person name="Grigoriev I."/>
        </authorList>
    </citation>
    <scope>NUCLEOTIDE SEQUENCE</scope>
    <source>
        <strain evidence="1">CBS 473.64</strain>
    </source>
</reference>
<protein>
    <submittedName>
        <fullName evidence="1">Uncharacterized protein</fullName>
    </submittedName>
</protein>
<organism evidence="1 2">
    <name type="scientific">Massarina eburnea CBS 473.64</name>
    <dbReference type="NCBI Taxonomy" id="1395130"/>
    <lineage>
        <taxon>Eukaryota</taxon>
        <taxon>Fungi</taxon>
        <taxon>Dikarya</taxon>
        <taxon>Ascomycota</taxon>
        <taxon>Pezizomycotina</taxon>
        <taxon>Dothideomycetes</taxon>
        <taxon>Pleosporomycetidae</taxon>
        <taxon>Pleosporales</taxon>
        <taxon>Massarineae</taxon>
        <taxon>Massarinaceae</taxon>
        <taxon>Massarina</taxon>
    </lineage>
</organism>
<dbReference type="Proteomes" id="UP000799753">
    <property type="component" value="Unassembled WGS sequence"/>
</dbReference>
<keyword evidence="2" id="KW-1185">Reference proteome</keyword>
<proteinExistence type="predicted"/>